<dbReference type="InterPro" id="IPR021584">
    <property type="entry name" value="TSP9"/>
</dbReference>
<feature type="region of interest" description="Disordered" evidence="1">
    <location>
        <begin position="1"/>
        <end position="27"/>
    </location>
</feature>
<protein>
    <submittedName>
        <fullName evidence="2">Uncharacterized protein</fullName>
    </submittedName>
</protein>
<dbReference type="Proteomes" id="UP001497457">
    <property type="component" value="Chromosome 14rd"/>
</dbReference>
<keyword evidence="3" id="KW-1185">Reference proteome</keyword>
<reference evidence="3" key="1">
    <citation type="submission" date="2024-06" db="EMBL/GenBank/DDBJ databases">
        <authorList>
            <person name="Ryan C."/>
        </authorList>
    </citation>
    <scope>NUCLEOTIDE SEQUENCE [LARGE SCALE GENOMIC DNA]</scope>
</reference>
<dbReference type="AlphaFoldDB" id="A0ABC8XNU2"/>
<feature type="compositionally biased region" description="Pro residues" evidence="1">
    <location>
        <begin position="7"/>
        <end position="21"/>
    </location>
</feature>
<dbReference type="PANTHER" id="PTHR36370">
    <property type="entry name" value="THYLAKOID SOLUBLE PHOSPHOPROTEIN"/>
    <property type="match status" value="1"/>
</dbReference>
<name>A0ABC8XNU2_9POAL</name>
<dbReference type="SUPFAM" id="SSF144256">
    <property type="entry name" value="TSP9-like"/>
    <property type="match status" value="1"/>
</dbReference>
<feature type="compositionally biased region" description="Low complexity" evidence="1">
    <location>
        <begin position="146"/>
        <end position="155"/>
    </location>
</feature>
<evidence type="ECO:0000256" key="1">
    <source>
        <dbReference type="SAM" id="MobiDB-lite"/>
    </source>
</evidence>
<dbReference type="PANTHER" id="PTHR36370:SF2">
    <property type="entry name" value="THYLAKOID SOLUBLE PHOSPHOPROTEIN TSP9"/>
    <property type="match status" value="1"/>
</dbReference>
<dbReference type="EMBL" id="OZ075124">
    <property type="protein sequence ID" value="CAL4928164.1"/>
    <property type="molecule type" value="Genomic_DNA"/>
</dbReference>
<feature type="region of interest" description="Disordered" evidence="1">
    <location>
        <begin position="130"/>
        <end position="172"/>
    </location>
</feature>
<organism evidence="2 3">
    <name type="scientific">Urochloa decumbens</name>
    <dbReference type="NCBI Taxonomy" id="240449"/>
    <lineage>
        <taxon>Eukaryota</taxon>
        <taxon>Viridiplantae</taxon>
        <taxon>Streptophyta</taxon>
        <taxon>Embryophyta</taxon>
        <taxon>Tracheophyta</taxon>
        <taxon>Spermatophyta</taxon>
        <taxon>Magnoliopsida</taxon>
        <taxon>Liliopsida</taxon>
        <taxon>Poales</taxon>
        <taxon>Poaceae</taxon>
        <taxon>PACMAD clade</taxon>
        <taxon>Panicoideae</taxon>
        <taxon>Panicodae</taxon>
        <taxon>Paniceae</taxon>
        <taxon>Melinidinae</taxon>
        <taxon>Urochloa</taxon>
    </lineage>
</organism>
<dbReference type="Pfam" id="PF11493">
    <property type="entry name" value="TSP9"/>
    <property type="match status" value="1"/>
</dbReference>
<evidence type="ECO:0000313" key="2">
    <source>
        <dbReference type="EMBL" id="CAL4928164.1"/>
    </source>
</evidence>
<sequence>MRISRLWPPPPSSPSRPPPNHYPRLYTHPPHESAAHHTFLSNSLLQLQEATMASVAFGSTVAAAAPASSSAAGRGRPRRSVLAVPAATRAGRAPAAKEETSLAEFIFGKIFKKDQLVETDPLLNKVDGAPATAASRAKTRAGTTSGGKKPASSDDGGSGGGFSLGGFFDKKA</sequence>
<evidence type="ECO:0000313" key="3">
    <source>
        <dbReference type="Proteomes" id="UP001497457"/>
    </source>
</evidence>
<accession>A0ABC8XNU2</accession>
<gene>
    <name evidence="2" type="ORF">URODEC1_LOCUS25021</name>
</gene>
<reference evidence="2 3" key="2">
    <citation type="submission" date="2024-10" db="EMBL/GenBank/DDBJ databases">
        <authorList>
            <person name="Ryan C."/>
        </authorList>
    </citation>
    <scope>NUCLEOTIDE SEQUENCE [LARGE SCALE GENOMIC DNA]</scope>
</reference>
<proteinExistence type="predicted"/>
<dbReference type="InterPro" id="IPR037244">
    <property type="entry name" value="TSP9_sf"/>
</dbReference>